<dbReference type="InterPro" id="IPR014284">
    <property type="entry name" value="RNA_pol_sigma-70_dom"/>
</dbReference>
<dbReference type="NCBIfam" id="TIGR02937">
    <property type="entry name" value="sigma70-ECF"/>
    <property type="match status" value="1"/>
</dbReference>
<dbReference type="GO" id="GO:0003677">
    <property type="term" value="F:DNA binding"/>
    <property type="evidence" value="ECO:0007669"/>
    <property type="project" value="UniProtKB-KW"/>
</dbReference>
<dbReference type="InterPro" id="IPR039425">
    <property type="entry name" value="RNA_pol_sigma-70-like"/>
</dbReference>
<dbReference type="InterPro" id="IPR007627">
    <property type="entry name" value="RNA_pol_sigma70_r2"/>
</dbReference>
<dbReference type="PANTHER" id="PTHR43133:SF8">
    <property type="entry name" value="RNA POLYMERASE SIGMA FACTOR HI_1459-RELATED"/>
    <property type="match status" value="1"/>
</dbReference>
<dbReference type="InterPro" id="IPR013324">
    <property type="entry name" value="RNA_pol_sigma_r3/r4-like"/>
</dbReference>
<evidence type="ECO:0000313" key="9">
    <source>
        <dbReference type="Proteomes" id="UP000610760"/>
    </source>
</evidence>
<dbReference type="Gene3D" id="1.10.10.10">
    <property type="entry name" value="Winged helix-like DNA-binding domain superfamily/Winged helix DNA-binding domain"/>
    <property type="match status" value="1"/>
</dbReference>
<dbReference type="Gene3D" id="1.10.1740.10">
    <property type="match status" value="1"/>
</dbReference>
<feature type="domain" description="RNA polymerase sigma factor 70 region 4 type 2" evidence="7">
    <location>
        <begin position="124"/>
        <end position="175"/>
    </location>
</feature>
<accession>A0A926E611</accession>
<sequence length="186" mass="21365">MRKLDDQQLITLMQNEPEKGVEQAIRQYGGLCKAVAVRILGADHQQDIEECISDTFVKLWRAAGSIDLQKGTLKAYTASIARNTAINRLRYQKRVYELLPLEEDSLQMELDLESELSRKRNGEIVRQTVSELPEPDREIFIRRYFYCERIKAIALQLGLSPKAVENKLFRGKQKLKAMLIERGAAV</sequence>
<proteinExistence type="inferred from homology"/>
<dbReference type="Proteomes" id="UP000610760">
    <property type="component" value="Unassembled WGS sequence"/>
</dbReference>
<keyword evidence="5" id="KW-0804">Transcription</keyword>
<comment type="similarity">
    <text evidence="1">Belongs to the sigma-70 factor family. ECF subfamily.</text>
</comment>
<evidence type="ECO:0000256" key="3">
    <source>
        <dbReference type="ARBA" id="ARBA00023082"/>
    </source>
</evidence>
<evidence type="ECO:0000259" key="6">
    <source>
        <dbReference type="Pfam" id="PF04542"/>
    </source>
</evidence>
<evidence type="ECO:0000313" key="8">
    <source>
        <dbReference type="EMBL" id="MBC8560829.1"/>
    </source>
</evidence>
<gene>
    <name evidence="8" type="ORF">H8710_12215</name>
</gene>
<dbReference type="InterPro" id="IPR013325">
    <property type="entry name" value="RNA_pol_sigma_r2"/>
</dbReference>
<dbReference type="AlphaFoldDB" id="A0A926E611"/>
<dbReference type="GO" id="GO:0006352">
    <property type="term" value="P:DNA-templated transcription initiation"/>
    <property type="evidence" value="ECO:0007669"/>
    <property type="project" value="InterPro"/>
</dbReference>
<dbReference type="RefSeq" id="WP_249296118.1">
    <property type="nucleotide sequence ID" value="NZ_JACRSV010000004.1"/>
</dbReference>
<organism evidence="8 9">
    <name type="scientific">Fumia xinanensis</name>
    <dbReference type="NCBI Taxonomy" id="2763659"/>
    <lineage>
        <taxon>Bacteria</taxon>
        <taxon>Bacillati</taxon>
        <taxon>Bacillota</taxon>
        <taxon>Clostridia</taxon>
        <taxon>Eubacteriales</taxon>
        <taxon>Oscillospiraceae</taxon>
        <taxon>Fumia</taxon>
    </lineage>
</organism>
<dbReference type="InterPro" id="IPR013249">
    <property type="entry name" value="RNA_pol_sigma70_r4_t2"/>
</dbReference>
<dbReference type="Pfam" id="PF08281">
    <property type="entry name" value="Sigma70_r4_2"/>
    <property type="match status" value="1"/>
</dbReference>
<dbReference type="PANTHER" id="PTHR43133">
    <property type="entry name" value="RNA POLYMERASE ECF-TYPE SIGMA FACTO"/>
    <property type="match status" value="1"/>
</dbReference>
<keyword evidence="2" id="KW-0805">Transcription regulation</keyword>
<dbReference type="GO" id="GO:0016987">
    <property type="term" value="F:sigma factor activity"/>
    <property type="evidence" value="ECO:0007669"/>
    <property type="project" value="UniProtKB-KW"/>
</dbReference>
<dbReference type="SUPFAM" id="SSF88659">
    <property type="entry name" value="Sigma3 and sigma4 domains of RNA polymerase sigma factors"/>
    <property type="match status" value="1"/>
</dbReference>
<evidence type="ECO:0000256" key="5">
    <source>
        <dbReference type="ARBA" id="ARBA00023163"/>
    </source>
</evidence>
<dbReference type="Pfam" id="PF04542">
    <property type="entry name" value="Sigma70_r2"/>
    <property type="match status" value="1"/>
</dbReference>
<dbReference type="SUPFAM" id="SSF88946">
    <property type="entry name" value="Sigma2 domain of RNA polymerase sigma factors"/>
    <property type="match status" value="1"/>
</dbReference>
<keyword evidence="4" id="KW-0238">DNA-binding</keyword>
<keyword evidence="9" id="KW-1185">Reference proteome</keyword>
<evidence type="ECO:0000259" key="7">
    <source>
        <dbReference type="Pfam" id="PF08281"/>
    </source>
</evidence>
<evidence type="ECO:0000256" key="2">
    <source>
        <dbReference type="ARBA" id="ARBA00023015"/>
    </source>
</evidence>
<feature type="domain" description="RNA polymerase sigma-70 region 2" evidence="6">
    <location>
        <begin position="25"/>
        <end position="94"/>
    </location>
</feature>
<evidence type="ECO:0000256" key="4">
    <source>
        <dbReference type="ARBA" id="ARBA00023125"/>
    </source>
</evidence>
<dbReference type="InterPro" id="IPR036388">
    <property type="entry name" value="WH-like_DNA-bd_sf"/>
</dbReference>
<name>A0A926E611_9FIRM</name>
<dbReference type="EMBL" id="JACRSV010000004">
    <property type="protein sequence ID" value="MBC8560829.1"/>
    <property type="molecule type" value="Genomic_DNA"/>
</dbReference>
<evidence type="ECO:0000256" key="1">
    <source>
        <dbReference type="ARBA" id="ARBA00010641"/>
    </source>
</evidence>
<protein>
    <submittedName>
        <fullName evidence="8">Sigma-70 family RNA polymerase sigma factor</fullName>
    </submittedName>
</protein>
<keyword evidence="3" id="KW-0731">Sigma factor</keyword>
<comment type="caution">
    <text evidence="8">The sequence shown here is derived from an EMBL/GenBank/DDBJ whole genome shotgun (WGS) entry which is preliminary data.</text>
</comment>
<reference evidence="8" key="1">
    <citation type="submission" date="2020-08" db="EMBL/GenBank/DDBJ databases">
        <title>Genome public.</title>
        <authorList>
            <person name="Liu C."/>
            <person name="Sun Q."/>
        </authorList>
    </citation>
    <scope>NUCLEOTIDE SEQUENCE</scope>
    <source>
        <strain evidence="8">NSJ-33</strain>
    </source>
</reference>